<dbReference type="AlphaFoldDB" id="A0A9W7FZ02"/>
<organism evidence="4 5">
    <name type="scientific">Triparma retinervis</name>
    <dbReference type="NCBI Taxonomy" id="2557542"/>
    <lineage>
        <taxon>Eukaryota</taxon>
        <taxon>Sar</taxon>
        <taxon>Stramenopiles</taxon>
        <taxon>Ochrophyta</taxon>
        <taxon>Bolidophyceae</taxon>
        <taxon>Parmales</taxon>
        <taxon>Triparmaceae</taxon>
        <taxon>Triparma</taxon>
    </lineage>
</organism>
<dbReference type="GO" id="GO:0031422">
    <property type="term" value="C:RecQ family helicase-topoisomerase III complex"/>
    <property type="evidence" value="ECO:0007669"/>
    <property type="project" value="TreeGrafter"/>
</dbReference>
<evidence type="ECO:0000256" key="2">
    <source>
        <dbReference type="ARBA" id="ARBA00018987"/>
    </source>
</evidence>
<dbReference type="OrthoDB" id="206972at2759"/>
<evidence type="ECO:0000256" key="1">
    <source>
        <dbReference type="ARBA" id="ARBA00006395"/>
    </source>
</evidence>
<feature type="non-terminal residue" evidence="4">
    <location>
        <position position="236"/>
    </location>
</feature>
<reference evidence="4" key="1">
    <citation type="submission" date="2022-07" db="EMBL/GenBank/DDBJ databases">
        <title>Genome analysis of Parmales, a sister group of diatoms, reveals the evolutionary specialization of diatoms from phago-mixotrophs to photoautotrophs.</title>
        <authorList>
            <person name="Ban H."/>
            <person name="Sato S."/>
            <person name="Yoshikawa S."/>
            <person name="Kazumasa Y."/>
            <person name="Nakamura Y."/>
            <person name="Ichinomiya M."/>
            <person name="Saitoh K."/>
            <person name="Sato N."/>
            <person name="Blanc-Mathieu R."/>
            <person name="Endo H."/>
            <person name="Kuwata A."/>
            <person name="Ogata H."/>
        </authorList>
    </citation>
    <scope>NUCLEOTIDE SEQUENCE</scope>
</reference>
<comment type="similarity">
    <text evidence="1">Belongs to the RMI1 family.</text>
</comment>
<dbReference type="GO" id="GO:0000712">
    <property type="term" value="P:resolution of meiotic recombination intermediates"/>
    <property type="evidence" value="ECO:0007669"/>
    <property type="project" value="TreeGrafter"/>
</dbReference>
<dbReference type="InterPro" id="IPR042470">
    <property type="entry name" value="RMI1_N_C_sf"/>
</dbReference>
<dbReference type="PANTHER" id="PTHR14790">
    <property type="entry name" value="RECQ-MEDIATED GENOME INSTABILITY PROTEIN 1 RMI1"/>
    <property type="match status" value="1"/>
</dbReference>
<dbReference type="Proteomes" id="UP001165082">
    <property type="component" value="Unassembled WGS sequence"/>
</dbReference>
<feature type="domain" description="RecQ mediated genome instability protein 1 OB-fold" evidence="3">
    <location>
        <begin position="161"/>
        <end position="219"/>
    </location>
</feature>
<proteinExistence type="inferred from homology"/>
<dbReference type="Gene3D" id="2.40.50.770">
    <property type="entry name" value="RecQ-mediated genome instability protein Rmi1, C-terminal domain"/>
    <property type="match status" value="1"/>
</dbReference>
<sequence>MASKFHVQLSEEWLTSCLSSLPSPLPSQPAEKDFDDEDLDEEYIYEVYTQILNNDIRDTVNSSTTNTAKLRNAIKKSIQQAGEAGEGSRVTVGEDFMMMVQVDELVDVSMNAEHRAERGASRTQGFANPGYYRGRCLKLAMSDGWVKSGPSGGVSGGFVLPVVAMEVSPIPDLSANTLAGCKVVLKGPFDVGAGVAMLGPGNVAVLGGSVDALVAMQEQAVEAGRRKYVGGTGGAT</sequence>
<gene>
    <name evidence="4" type="ORF">TrRE_jg1537</name>
</gene>
<dbReference type="GO" id="GO:0016604">
    <property type="term" value="C:nuclear body"/>
    <property type="evidence" value="ECO:0007669"/>
    <property type="project" value="TreeGrafter"/>
</dbReference>
<evidence type="ECO:0000259" key="3">
    <source>
        <dbReference type="Pfam" id="PF08585"/>
    </source>
</evidence>
<dbReference type="GO" id="GO:0000724">
    <property type="term" value="P:double-strand break repair via homologous recombination"/>
    <property type="evidence" value="ECO:0007669"/>
    <property type="project" value="TreeGrafter"/>
</dbReference>
<dbReference type="PANTHER" id="PTHR14790:SF15">
    <property type="entry name" value="RECQ-MEDIATED GENOME INSTABILITY PROTEIN 1"/>
    <property type="match status" value="1"/>
</dbReference>
<dbReference type="Pfam" id="PF08585">
    <property type="entry name" value="RMI1_N_C"/>
    <property type="match status" value="1"/>
</dbReference>
<protein>
    <recommendedName>
        <fullName evidence="2">RecQ-mediated genome instability protein 1</fullName>
    </recommendedName>
</protein>
<dbReference type="EMBL" id="BRXZ01008342">
    <property type="protein sequence ID" value="GMI24886.1"/>
    <property type="molecule type" value="Genomic_DNA"/>
</dbReference>
<comment type="caution">
    <text evidence="4">The sequence shown here is derived from an EMBL/GenBank/DDBJ whole genome shotgun (WGS) entry which is preliminary data.</text>
</comment>
<keyword evidence="5" id="KW-1185">Reference proteome</keyword>
<evidence type="ECO:0000313" key="5">
    <source>
        <dbReference type="Proteomes" id="UP001165082"/>
    </source>
</evidence>
<accession>A0A9W7FZ02</accession>
<name>A0A9W7FZ02_9STRA</name>
<dbReference type="InterPro" id="IPR013894">
    <property type="entry name" value="RMI1_OB"/>
</dbReference>
<evidence type="ECO:0000313" key="4">
    <source>
        <dbReference type="EMBL" id="GMI24886.1"/>
    </source>
</evidence>